<proteinExistence type="predicted"/>
<reference evidence="1" key="1">
    <citation type="journal article" date="2020" name="bioRxiv">
        <title>A rank-normalized archaeal taxonomy based on genome phylogeny resolves widespread incomplete and uneven classifications.</title>
        <authorList>
            <person name="Rinke C."/>
            <person name="Chuvochina M."/>
            <person name="Mussig A.J."/>
            <person name="Chaumeil P.-A."/>
            <person name="Waite D.W."/>
            <person name="Whitman W.B."/>
            <person name="Parks D.H."/>
            <person name="Hugenholtz P."/>
        </authorList>
    </citation>
    <scope>NUCLEOTIDE SEQUENCE</scope>
    <source>
        <strain evidence="1">UBA8876</strain>
    </source>
</reference>
<organism evidence="1 2">
    <name type="scientific">Methanosarcina acetivorans</name>
    <dbReference type="NCBI Taxonomy" id="2214"/>
    <lineage>
        <taxon>Archaea</taxon>
        <taxon>Methanobacteriati</taxon>
        <taxon>Methanobacteriota</taxon>
        <taxon>Stenosarchaea group</taxon>
        <taxon>Methanomicrobia</taxon>
        <taxon>Methanosarcinales</taxon>
        <taxon>Methanosarcinaceae</taxon>
        <taxon>Methanosarcina</taxon>
    </lineage>
</organism>
<sequence>MKPILVSDDNMDRLESLGDELSANESIKLLLDLHDDVHHCLYGGTPASSELKKLLDKWSMFEKSEFEELTENICLLATAGNHGSLRGAVRKAINMFISRHCVTNKKEY</sequence>
<name>A0A832SGW4_9EURY</name>
<accession>A0A832SGW4</accession>
<evidence type="ECO:0000313" key="2">
    <source>
        <dbReference type="Proteomes" id="UP000600774"/>
    </source>
</evidence>
<gene>
    <name evidence="1" type="ORF">HA338_05775</name>
</gene>
<dbReference type="Proteomes" id="UP000600774">
    <property type="component" value="Unassembled WGS sequence"/>
</dbReference>
<dbReference type="AlphaFoldDB" id="A0A832SGW4"/>
<protein>
    <submittedName>
        <fullName evidence="1">Uncharacterized protein</fullName>
    </submittedName>
</protein>
<dbReference type="RefSeq" id="WP_048065377.1">
    <property type="nucleotide sequence ID" value="NZ_DUJU01000066.1"/>
</dbReference>
<evidence type="ECO:0000313" key="1">
    <source>
        <dbReference type="EMBL" id="HIH93552.1"/>
    </source>
</evidence>
<dbReference type="GeneID" id="24782872"/>
<dbReference type="EMBL" id="DUJU01000066">
    <property type="protein sequence ID" value="HIH93552.1"/>
    <property type="molecule type" value="Genomic_DNA"/>
</dbReference>
<comment type="caution">
    <text evidence="1">The sequence shown here is derived from an EMBL/GenBank/DDBJ whole genome shotgun (WGS) entry which is preliminary data.</text>
</comment>